<proteinExistence type="predicted"/>
<name>A0ABR8PBD3_9LACO</name>
<dbReference type="RefSeq" id="WP_191683957.1">
    <property type="nucleotide sequence ID" value="NZ_JACSQW010000004.1"/>
</dbReference>
<evidence type="ECO:0000313" key="1">
    <source>
        <dbReference type="EMBL" id="MBD7894585.1"/>
    </source>
</evidence>
<dbReference type="Proteomes" id="UP000616837">
    <property type="component" value="Unassembled WGS sequence"/>
</dbReference>
<accession>A0ABR8PBD3</accession>
<organism evidence="1 2">
    <name type="scientific">Limosilactobacillus avistercoris</name>
    <dbReference type="NCBI Taxonomy" id="2762243"/>
    <lineage>
        <taxon>Bacteria</taxon>
        <taxon>Bacillati</taxon>
        <taxon>Bacillota</taxon>
        <taxon>Bacilli</taxon>
        <taxon>Lactobacillales</taxon>
        <taxon>Lactobacillaceae</taxon>
        <taxon>Limosilactobacillus</taxon>
    </lineage>
</organism>
<reference evidence="1 2" key="1">
    <citation type="submission" date="2020-08" db="EMBL/GenBank/DDBJ databases">
        <title>A Genomic Blueprint of the Chicken Gut Microbiome.</title>
        <authorList>
            <person name="Gilroy R."/>
            <person name="Ravi A."/>
            <person name="Getino M."/>
            <person name="Pursley I."/>
            <person name="Horton D.L."/>
            <person name="Alikhan N.-F."/>
            <person name="Baker D."/>
            <person name="Gharbi K."/>
            <person name="Hall N."/>
            <person name="Watson M."/>
            <person name="Adriaenssens E.M."/>
            <person name="Foster-Nyarko E."/>
            <person name="Jarju S."/>
            <person name="Secka A."/>
            <person name="Antonio M."/>
            <person name="Oren A."/>
            <person name="Chaudhuri R."/>
            <person name="La Ragione R.M."/>
            <person name="Hildebrand F."/>
            <person name="Pallen M.J."/>
        </authorList>
    </citation>
    <scope>NUCLEOTIDE SEQUENCE [LARGE SCALE GENOMIC DNA]</scope>
    <source>
        <strain evidence="1 2">Sa3CUN2</strain>
    </source>
</reference>
<comment type="caution">
    <text evidence="1">The sequence shown here is derived from an EMBL/GenBank/DDBJ whole genome shotgun (WGS) entry which is preliminary data.</text>
</comment>
<keyword evidence="2" id="KW-1185">Reference proteome</keyword>
<evidence type="ECO:0000313" key="2">
    <source>
        <dbReference type="Proteomes" id="UP000616837"/>
    </source>
</evidence>
<dbReference type="EMBL" id="JACSQW010000004">
    <property type="protein sequence ID" value="MBD7894585.1"/>
    <property type="molecule type" value="Genomic_DNA"/>
</dbReference>
<gene>
    <name evidence="1" type="ORF">H9564_02410</name>
</gene>
<protein>
    <recommendedName>
        <fullName evidence="3">DNA-binding protein</fullName>
    </recommendedName>
</protein>
<evidence type="ECO:0008006" key="3">
    <source>
        <dbReference type="Google" id="ProtNLM"/>
    </source>
</evidence>
<sequence>MATAEIKVVTLELPKLHEMMIELAKEGVKQYVKEQEEKQTHTEQPVPMAEIVKSRRYGCRNTVAKYRDEIIAENDGQAIVAKHGSRYYFDPAKFDDWFMKRKKIHKEKLKVDPRRR</sequence>